<comment type="caution">
    <text evidence="4">The sequence shown here is derived from an EMBL/GenBank/DDBJ whole genome shotgun (WGS) entry which is preliminary data.</text>
</comment>
<dbReference type="Pfam" id="PF00072">
    <property type="entry name" value="Response_reg"/>
    <property type="match status" value="1"/>
</dbReference>
<dbReference type="GO" id="GO:0000160">
    <property type="term" value="P:phosphorelay signal transduction system"/>
    <property type="evidence" value="ECO:0007669"/>
    <property type="project" value="InterPro"/>
</dbReference>
<dbReference type="PROSITE" id="PS50110">
    <property type="entry name" value="RESPONSE_REGULATORY"/>
    <property type="match status" value="1"/>
</dbReference>
<dbReference type="SMART" id="SM00448">
    <property type="entry name" value="REC"/>
    <property type="match status" value="1"/>
</dbReference>
<dbReference type="AlphaFoldDB" id="C8S3A2"/>
<evidence type="ECO:0000313" key="5">
    <source>
        <dbReference type="Proteomes" id="UP000010121"/>
    </source>
</evidence>
<dbReference type="Gene3D" id="3.40.50.2300">
    <property type="match status" value="1"/>
</dbReference>
<dbReference type="CDD" id="cd00156">
    <property type="entry name" value="REC"/>
    <property type="match status" value="1"/>
</dbReference>
<accession>C8S3A2</accession>
<dbReference type="PANTHER" id="PTHR44591:SF3">
    <property type="entry name" value="RESPONSE REGULATORY DOMAIN-CONTAINING PROTEIN"/>
    <property type="match status" value="1"/>
</dbReference>
<dbReference type="OrthoDB" id="7831674at2"/>
<organism evidence="4 5">
    <name type="scientific">Rhodobacter ferrooxidans</name>
    <dbReference type="NCBI Taxonomy" id="371731"/>
    <lineage>
        <taxon>Bacteria</taxon>
        <taxon>Pseudomonadati</taxon>
        <taxon>Pseudomonadota</taxon>
        <taxon>Alphaproteobacteria</taxon>
        <taxon>Rhodobacterales</taxon>
        <taxon>Rhodobacter group</taxon>
        <taxon>Rhodobacter</taxon>
    </lineage>
</organism>
<evidence type="ECO:0000256" key="2">
    <source>
        <dbReference type="PROSITE-ProRule" id="PRU00169"/>
    </source>
</evidence>
<dbReference type="RefSeq" id="WP_008031553.1">
    <property type="nucleotide sequence ID" value="NZ_ACYY01000017.1"/>
</dbReference>
<evidence type="ECO:0000313" key="4">
    <source>
        <dbReference type="EMBL" id="EEW24584.1"/>
    </source>
</evidence>
<dbReference type="eggNOG" id="COG2204">
    <property type="taxonomic scope" value="Bacteria"/>
</dbReference>
<feature type="modified residue" description="4-aspartylphosphate" evidence="2">
    <location>
        <position position="82"/>
    </location>
</feature>
<gene>
    <name evidence="4" type="ORF">Rsw2DRAFT_2530</name>
</gene>
<proteinExistence type="predicted"/>
<dbReference type="InterPro" id="IPR011006">
    <property type="entry name" value="CheY-like_superfamily"/>
</dbReference>
<reference evidence="4 5" key="1">
    <citation type="submission" date="2009-08" db="EMBL/GenBank/DDBJ databases">
        <title>The draft genome of Rhodobacter sp. SW2.</title>
        <authorList>
            <consortium name="US DOE Joint Genome Institute (JGI-PGF)"/>
            <person name="Lucas S."/>
            <person name="Copeland A."/>
            <person name="Lapidus A."/>
            <person name="Glavina del Rio T."/>
            <person name="Tice H."/>
            <person name="Bruce D."/>
            <person name="Goodwin L."/>
            <person name="Pitluck S."/>
            <person name="Larimer F."/>
            <person name="Land M.L."/>
            <person name="Hauser L."/>
            <person name="Emerson D."/>
        </authorList>
    </citation>
    <scope>NUCLEOTIDE SEQUENCE [LARGE SCALE GENOMIC DNA]</scope>
    <source>
        <strain evidence="4 5">SW2</strain>
    </source>
</reference>
<evidence type="ECO:0000256" key="1">
    <source>
        <dbReference type="ARBA" id="ARBA00022553"/>
    </source>
</evidence>
<dbReference type="InterPro" id="IPR050595">
    <property type="entry name" value="Bact_response_regulator"/>
</dbReference>
<keyword evidence="1 2" id="KW-0597">Phosphoprotein</keyword>
<dbReference type="STRING" id="371731.Rsw2DRAFT_2530"/>
<dbReference type="PANTHER" id="PTHR44591">
    <property type="entry name" value="STRESS RESPONSE REGULATOR PROTEIN 1"/>
    <property type="match status" value="1"/>
</dbReference>
<dbReference type="InterPro" id="IPR001789">
    <property type="entry name" value="Sig_transdc_resp-reg_receiver"/>
</dbReference>
<dbReference type="Proteomes" id="UP000010121">
    <property type="component" value="Unassembled WGS sequence"/>
</dbReference>
<protein>
    <submittedName>
        <fullName evidence="4">Response regulator receiver protein</fullName>
    </submittedName>
</protein>
<feature type="domain" description="Response regulatory" evidence="3">
    <location>
        <begin position="33"/>
        <end position="146"/>
    </location>
</feature>
<evidence type="ECO:0000259" key="3">
    <source>
        <dbReference type="PROSITE" id="PS50110"/>
    </source>
</evidence>
<sequence length="251" mass="26538">MPLPPGPDLPPLFLPPSALADDPRRTLPLHGLTFLVVEDSRFACDALRLFCQRSGARLRRTETLRAARAHLKVYRPEVLIVDLGLPDGRGEALIREAALRMPRIPVILGTSGDPGGRAACLSAGAAGFLEKPLESLAAFQRAVLRHLPDRAELANLPGLADDCPAPDPLALHDDLARAANLLAANLQSPGPDPKTAQYLAGFVSGLARSAHDTALEQAASRWRDPQGLQTLAGLVSAKLAQRPAALIAPSG</sequence>
<name>C8S3A2_9RHOB</name>
<dbReference type="EMBL" id="ACYY01000017">
    <property type="protein sequence ID" value="EEW24584.1"/>
    <property type="molecule type" value="Genomic_DNA"/>
</dbReference>
<keyword evidence="5" id="KW-1185">Reference proteome</keyword>
<dbReference type="SUPFAM" id="SSF52172">
    <property type="entry name" value="CheY-like"/>
    <property type="match status" value="1"/>
</dbReference>